<keyword evidence="1" id="KW-0238">DNA-binding</keyword>
<dbReference type="EMBL" id="BNBD01000006">
    <property type="protein sequence ID" value="GHF50477.1"/>
    <property type="molecule type" value="Genomic_DNA"/>
</dbReference>
<dbReference type="InterPro" id="IPR009061">
    <property type="entry name" value="DNA-bd_dom_put_sf"/>
</dbReference>
<feature type="domain" description="HTH merR-type" evidence="2">
    <location>
        <begin position="8"/>
        <end position="78"/>
    </location>
</feature>
<dbReference type="PANTHER" id="PTHR30204">
    <property type="entry name" value="REDOX-CYCLING DRUG-SENSING TRANSCRIPTIONAL ACTIVATOR SOXR"/>
    <property type="match status" value="1"/>
</dbReference>
<name>A0A919EDS1_9ACTN</name>
<dbReference type="PANTHER" id="PTHR30204:SF98">
    <property type="entry name" value="HTH-TYPE TRANSCRIPTIONAL REGULATOR ADHR"/>
    <property type="match status" value="1"/>
</dbReference>
<dbReference type="GO" id="GO:0003700">
    <property type="term" value="F:DNA-binding transcription factor activity"/>
    <property type="evidence" value="ECO:0007669"/>
    <property type="project" value="InterPro"/>
</dbReference>
<dbReference type="SMART" id="SM00422">
    <property type="entry name" value="HTH_MERR"/>
    <property type="match status" value="1"/>
</dbReference>
<dbReference type="RefSeq" id="WP_190130532.1">
    <property type="nucleotide sequence ID" value="NZ_BNBD01000006.1"/>
</dbReference>
<dbReference type="InterPro" id="IPR000551">
    <property type="entry name" value="MerR-type_HTH_dom"/>
</dbReference>
<dbReference type="InterPro" id="IPR047057">
    <property type="entry name" value="MerR_fam"/>
</dbReference>
<sequence>MADDAPTPLPIGKVAELTGMSVHALRFYEREGLLLRDIPRSAGGQRLYDRADVEWLLLCDRLRASGMPIATMRRFAALVRSGPGNEPDRLALLREHERSLRARIDDLTACLDVVHAKVVTYEQHLRDGTAAGLWSPPAPAAG</sequence>
<comment type="caution">
    <text evidence="3">The sequence shown here is derived from an EMBL/GenBank/DDBJ whole genome shotgun (WGS) entry which is preliminary data.</text>
</comment>
<protein>
    <submittedName>
        <fullName evidence="3">MerR family transcriptional regulator</fullName>
    </submittedName>
</protein>
<keyword evidence="4" id="KW-1185">Reference proteome</keyword>
<dbReference type="CDD" id="cd01109">
    <property type="entry name" value="HTH_YyaN"/>
    <property type="match status" value="1"/>
</dbReference>
<dbReference type="Gene3D" id="1.10.1660.10">
    <property type="match status" value="1"/>
</dbReference>
<evidence type="ECO:0000313" key="4">
    <source>
        <dbReference type="Proteomes" id="UP000638313"/>
    </source>
</evidence>
<dbReference type="PROSITE" id="PS50937">
    <property type="entry name" value="HTH_MERR_2"/>
    <property type="match status" value="1"/>
</dbReference>
<reference evidence="3" key="1">
    <citation type="journal article" date="2014" name="Int. J. Syst. Evol. Microbiol.">
        <title>Complete genome sequence of Corynebacterium casei LMG S-19264T (=DSM 44701T), isolated from a smear-ripened cheese.</title>
        <authorList>
            <consortium name="US DOE Joint Genome Institute (JGI-PGF)"/>
            <person name="Walter F."/>
            <person name="Albersmeier A."/>
            <person name="Kalinowski J."/>
            <person name="Ruckert C."/>
        </authorList>
    </citation>
    <scope>NUCLEOTIDE SEQUENCE</scope>
    <source>
        <strain evidence="3">JCM 4059</strain>
    </source>
</reference>
<reference evidence="3" key="2">
    <citation type="submission" date="2020-09" db="EMBL/GenBank/DDBJ databases">
        <authorList>
            <person name="Sun Q."/>
            <person name="Ohkuma M."/>
        </authorList>
    </citation>
    <scope>NUCLEOTIDE SEQUENCE</scope>
    <source>
        <strain evidence="3">JCM 4059</strain>
    </source>
</reference>
<dbReference type="AlphaFoldDB" id="A0A919EDS1"/>
<evidence type="ECO:0000313" key="3">
    <source>
        <dbReference type="EMBL" id="GHF50477.1"/>
    </source>
</evidence>
<dbReference type="SUPFAM" id="SSF46955">
    <property type="entry name" value="Putative DNA-binding domain"/>
    <property type="match status" value="1"/>
</dbReference>
<proteinExistence type="predicted"/>
<dbReference type="GO" id="GO:0003677">
    <property type="term" value="F:DNA binding"/>
    <property type="evidence" value="ECO:0007669"/>
    <property type="project" value="UniProtKB-KW"/>
</dbReference>
<dbReference type="Proteomes" id="UP000638313">
    <property type="component" value="Unassembled WGS sequence"/>
</dbReference>
<evidence type="ECO:0000256" key="1">
    <source>
        <dbReference type="ARBA" id="ARBA00023125"/>
    </source>
</evidence>
<evidence type="ECO:0000259" key="2">
    <source>
        <dbReference type="PROSITE" id="PS50937"/>
    </source>
</evidence>
<dbReference type="Pfam" id="PF13411">
    <property type="entry name" value="MerR_1"/>
    <property type="match status" value="1"/>
</dbReference>
<organism evidence="3 4">
    <name type="scientific">Streptomyces mashuensis</name>
    <dbReference type="NCBI Taxonomy" id="33904"/>
    <lineage>
        <taxon>Bacteria</taxon>
        <taxon>Bacillati</taxon>
        <taxon>Actinomycetota</taxon>
        <taxon>Actinomycetes</taxon>
        <taxon>Kitasatosporales</taxon>
        <taxon>Streptomycetaceae</taxon>
        <taxon>Streptomyces</taxon>
    </lineage>
</organism>
<gene>
    <name evidence="3" type="ORF">GCM10010218_35030</name>
</gene>
<accession>A0A919EDS1</accession>